<dbReference type="InterPro" id="IPR054765">
    <property type="entry name" value="SLBB_dom"/>
</dbReference>
<evidence type="ECO:0000256" key="10">
    <source>
        <dbReference type="ARBA" id="ARBA00023114"/>
    </source>
</evidence>
<comment type="subcellular location">
    <subcellularLocation>
        <location evidence="1">Cell outer membrane</location>
        <topology evidence="1">Multi-pass membrane protein</topology>
    </subcellularLocation>
</comment>
<dbReference type="GO" id="GO:0015159">
    <property type="term" value="F:polysaccharide transmembrane transporter activity"/>
    <property type="evidence" value="ECO:0007669"/>
    <property type="project" value="InterPro"/>
</dbReference>
<dbReference type="Proteomes" id="UP000198517">
    <property type="component" value="Unassembled WGS sequence"/>
</dbReference>
<dbReference type="PROSITE" id="PS51257">
    <property type="entry name" value="PROKAR_LIPOPROTEIN"/>
    <property type="match status" value="1"/>
</dbReference>
<keyword evidence="5" id="KW-0762">Sugar transport</keyword>
<evidence type="ECO:0000256" key="9">
    <source>
        <dbReference type="ARBA" id="ARBA00023065"/>
    </source>
</evidence>
<evidence type="ECO:0000256" key="2">
    <source>
        <dbReference type="ARBA" id="ARBA00009450"/>
    </source>
</evidence>
<reference evidence="18 19" key="1">
    <citation type="submission" date="2016-10" db="EMBL/GenBank/DDBJ databases">
        <authorList>
            <person name="de Groot N.N."/>
        </authorList>
    </citation>
    <scope>NUCLEOTIDE SEQUENCE [LARGE SCALE GENOMIC DNA]</scope>
    <source>
        <strain evidence="18 19">DSM 24015</strain>
    </source>
</reference>
<evidence type="ECO:0000259" key="17">
    <source>
        <dbReference type="Pfam" id="PF22461"/>
    </source>
</evidence>
<dbReference type="InterPro" id="IPR003715">
    <property type="entry name" value="Poly_export_N"/>
</dbReference>
<dbReference type="STRING" id="1071918.SAMN05421544_101277"/>
<keyword evidence="9" id="KW-0406">Ion transport</keyword>
<gene>
    <name evidence="18" type="ORF">SAMN05421544_101277</name>
</gene>
<accession>A0A1G6YX37</accession>
<proteinExistence type="inferred from homology"/>
<protein>
    <submittedName>
        <fullName evidence="18">Polysaccharide export outer membrane protein</fullName>
    </submittedName>
</protein>
<dbReference type="PANTHER" id="PTHR33619">
    <property type="entry name" value="POLYSACCHARIDE EXPORT PROTEIN GFCE-RELATED"/>
    <property type="match status" value="1"/>
</dbReference>
<evidence type="ECO:0000313" key="19">
    <source>
        <dbReference type="Proteomes" id="UP000198517"/>
    </source>
</evidence>
<keyword evidence="19" id="KW-1185">Reference proteome</keyword>
<evidence type="ECO:0000256" key="7">
    <source>
        <dbReference type="ARBA" id="ARBA00022729"/>
    </source>
</evidence>
<feature type="domain" description="Polysaccharide export protein N-terminal" evidence="16">
    <location>
        <begin position="45"/>
        <end position="147"/>
    </location>
</feature>
<keyword evidence="13" id="KW-0998">Cell outer membrane</keyword>
<evidence type="ECO:0000256" key="15">
    <source>
        <dbReference type="SAM" id="Phobius"/>
    </source>
</evidence>
<name>A0A1G6YX37_9FLAO</name>
<evidence type="ECO:0000256" key="6">
    <source>
        <dbReference type="ARBA" id="ARBA00022692"/>
    </source>
</evidence>
<feature type="transmembrane region" description="Helical" evidence="15">
    <location>
        <begin position="247"/>
        <end position="265"/>
    </location>
</feature>
<keyword evidence="3" id="KW-0813">Transport</keyword>
<evidence type="ECO:0000313" key="18">
    <source>
        <dbReference type="EMBL" id="SDD94205.1"/>
    </source>
</evidence>
<evidence type="ECO:0000256" key="1">
    <source>
        <dbReference type="ARBA" id="ARBA00004571"/>
    </source>
</evidence>
<keyword evidence="7" id="KW-0732">Signal</keyword>
<dbReference type="GO" id="GO:0046930">
    <property type="term" value="C:pore complex"/>
    <property type="evidence" value="ECO:0007669"/>
    <property type="project" value="UniProtKB-KW"/>
</dbReference>
<dbReference type="GO" id="GO:0006811">
    <property type="term" value="P:monoatomic ion transport"/>
    <property type="evidence" value="ECO:0007669"/>
    <property type="project" value="UniProtKB-KW"/>
</dbReference>
<dbReference type="GO" id="GO:0009279">
    <property type="term" value="C:cell outer membrane"/>
    <property type="evidence" value="ECO:0007669"/>
    <property type="project" value="UniProtKB-SubCell"/>
</dbReference>
<evidence type="ECO:0000259" key="16">
    <source>
        <dbReference type="Pfam" id="PF02563"/>
    </source>
</evidence>
<dbReference type="AlphaFoldDB" id="A0A1G6YX37"/>
<dbReference type="InterPro" id="IPR049712">
    <property type="entry name" value="Poly_export"/>
</dbReference>
<dbReference type="OrthoDB" id="662756at2"/>
<dbReference type="Gene3D" id="3.10.560.10">
    <property type="entry name" value="Outer membrane lipoprotein wza domain like"/>
    <property type="match status" value="1"/>
</dbReference>
<keyword evidence="6 15" id="KW-0812">Transmembrane</keyword>
<evidence type="ECO:0000256" key="13">
    <source>
        <dbReference type="ARBA" id="ARBA00023237"/>
    </source>
</evidence>
<evidence type="ECO:0000256" key="14">
    <source>
        <dbReference type="ARBA" id="ARBA00023288"/>
    </source>
</evidence>
<keyword evidence="15" id="KW-1133">Transmembrane helix</keyword>
<dbReference type="EMBL" id="FNAS01000001">
    <property type="protein sequence ID" value="SDD94205.1"/>
    <property type="molecule type" value="Genomic_DNA"/>
</dbReference>
<organism evidence="18 19">
    <name type="scientific">Riemerella columbipharyngis</name>
    <dbReference type="NCBI Taxonomy" id="1071918"/>
    <lineage>
        <taxon>Bacteria</taxon>
        <taxon>Pseudomonadati</taxon>
        <taxon>Bacteroidota</taxon>
        <taxon>Flavobacteriia</taxon>
        <taxon>Flavobacteriales</taxon>
        <taxon>Weeksellaceae</taxon>
        <taxon>Riemerella</taxon>
    </lineage>
</organism>
<evidence type="ECO:0000256" key="8">
    <source>
        <dbReference type="ARBA" id="ARBA00023047"/>
    </source>
</evidence>
<evidence type="ECO:0000256" key="12">
    <source>
        <dbReference type="ARBA" id="ARBA00023139"/>
    </source>
</evidence>
<keyword evidence="4" id="KW-1134">Transmembrane beta strand</keyword>
<evidence type="ECO:0000256" key="5">
    <source>
        <dbReference type="ARBA" id="ARBA00022597"/>
    </source>
</evidence>
<feature type="domain" description="SLBB" evidence="17">
    <location>
        <begin position="152"/>
        <end position="231"/>
    </location>
</feature>
<keyword evidence="12" id="KW-0564">Palmitate</keyword>
<dbReference type="RefSeq" id="WP_092735703.1">
    <property type="nucleotide sequence ID" value="NZ_FNAS01000001.1"/>
</dbReference>
<dbReference type="Pfam" id="PF02563">
    <property type="entry name" value="Poly_export"/>
    <property type="match status" value="1"/>
</dbReference>
<dbReference type="PANTHER" id="PTHR33619:SF3">
    <property type="entry name" value="POLYSACCHARIDE EXPORT PROTEIN GFCE-RELATED"/>
    <property type="match status" value="1"/>
</dbReference>
<keyword evidence="11 15" id="KW-0472">Membrane</keyword>
<sequence length="267" mass="29899">MEIEKWIFAIASVFLLTSCKVNNDIAYMQNIEKLANDASVRMTQNTVQAGDELSILVSAEDMSVAAPFNRGMEPNNKTVSLSQGASNNTYGAQVPNNGYSYKVYEENYIDFPILGKIDTKEKTLEELKSDLQVRLKKYIINPSVSIKYNNYRVTVLGEVNKPGQYIIPDGKVRLLDVLGLAGDLTIYGKRDNILVVREHNGERENAYVNLTNADFINSPYYYLKQNDVVYVSPNKTRQTASMFGPQTGIYISIASVVVTILALVIRK</sequence>
<keyword evidence="8" id="KW-0625">Polysaccharide transport</keyword>
<comment type="similarity">
    <text evidence="2">Belongs to the BexD/CtrA/VexA family.</text>
</comment>
<evidence type="ECO:0000256" key="11">
    <source>
        <dbReference type="ARBA" id="ARBA00023136"/>
    </source>
</evidence>
<evidence type="ECO:0000256" key="4">
    <source>
        <dbReference type="ARBA" id="ARBA00022452"/>
    </source>
</evidence>
<evidence type="ECO:0000256" key="3">
    <source>
        <dbReference type="ARBA" id="ARBA00022448"/>
    </source>
</evidence>
<dbReference type="GO" id="GO:0015288">
    <property type="term" value="F:porin activity"/>
    <property type="evidence" value="ECO:0007669"/>
    <property type="project" value="UniProtKB-KW"/>
</dbReference>
<dbReference type="Pfam" id="PF22461">
    <property type="entry name" value="SLBB_2"/>
    <property type="match status" value="1"/>
</dbReference>
<keyword evidence="10" id="KW-0626">Porin</keyword>
<keyword evidence="14" id="KW-0449">Lipoprotein</keyword>